<dbReference type="OrthoDB" id="123463at2"/>
<organism evidence="1 2">
    <name type="scientific">Trichlorobacter lovleyi (strain ATCC BAA-1151 / DSM 17278 / SZ)</name>
    <name type="common">Geobacter lovleyi</name>
    <dbReference type="NCBI Taxonomy" id="398767"/>
    <lineage>
        <taxon>Bacteria</taxon>
        <taxon>Pseudomonadati</taxon>
        <taxon>Thermodesulfobacteriota</taxon>
        <taxon>Desulfuromonadia</taxon>
        <taxon>Geobacterales</taxon>
        <taxon>Geobacteraceae</taxon>
        <taxon>Trichlorobacter</taxon>
    </lineage>
</organism>
<evidence type="ECO:0000313" key="1">
    <source>
        <dbReference type="EMBL" id="ACD95147.1"/>
    </source>
</evidence>
<proteinExistence type="predicted"/>
<gene>
    <name evidence="1" type="ordered locus">Glov_1426</name>
</gene>
<dbReference type="Proteomes" id="UP000002420">
    <property type="component" value="Chromosome"/>
</dbReference>
<dbReference type="KEGG" id="glo:Glov_1426"/>
<sequence length="84" mass="9542">MGKKLSEPSITPRGMSENAAAEYIGVAAISLRQGRCEGRRENRMPPPPFIKLGRKIIYLKDDLDRWLEMYRVALAIVLIILTSR</sequence>
<dbReference type="STRING" id="398767.Glov_1426"/>
<name>B3E8B0_TRIL1</name>
<dbReference type="EMBL" id="CP001089">
    <property type="protein sequence ID" value="ACD95147.1"/>
    <property type="molecule type" value="Genomic_DNA"/>
</dbReference>
<dbReference type="AlphaFoldDB" id="B3E8B0"/>
<protein>
    <recommendedName>
        <fullName evidence="3">Helix-turn-helix domain-containing protein</fullName>
    </recommendedName>
</protein>
<dbReference type="RefSeq" id="WP_012469491.1">
    <property type="nucleotide sequence ID" value="NC_010814.1"/>
</dbReference>
<dbReference type="HOGENOM" id="CLU_2522812_0_0_7"/>
<reference evidence="1 2" key="1">
    <citation type="submission" date="2008-05" db="EMBL/GenBank/DDBJ databases">
        <title>Complete sequence of chromosome of Geobacter lovleyi SZ.</title>
        <authorList>
            <consortium name="US DOE Joint Genome Institute"/>
            <person name="Lucas S."/>
            <person name="Copeland A."/>
            <person name="Lapidus A."/>
            <person name="Glavina del Rio T."/>
            <person name="Dalin E."/>
            <person name="Tice H."/>
            <person name="Bruce D."/>
            <person name="Goodwin L."/>
            <person name="Pitluck S."/>
            <person name="Chertkov O."/>
            <person name="Meincke L."/>
            <person name="Brettin T."/>
            <person name="Detter J.C."/>
            <person name="Han C."/>
            <person name="Tapia R."/>
            <person name="Kuske C.R."/>
            <person name="Schmutz J."/>
            <person name="Larimer F."/>
            <person name="Land M."/>
            <person name="Hauser L."/>
            <person name="Kyrpides N."/>
            <person name="Mikhailova N."/>
            <person name="Sung Y."/>
            <person name="Fletcher K.E."/>
            <person name="Ritalahti K.M."/>
            <person name="Loeffler F.E."/>
            <person name="Richardson P."/>
        </authorList>
    </citation>
    <scope>NUCLEOTIDE SEQUENCE [LARGE SCALE GENOMIC DNA]</scope>
    <source>
        <strain evidence="2">ATCC BAA-1151 / DSM 17278 / SZ</strain>
    </source>
</reference>
<accession>B3E8B0</accession>
<evidence type="ECO:0000313" key="2">
    <source>
        <dbReference type="Proteomes" id="UP000002420"/>
    </source>
</evidence>
<evidence type="ECO:0008006" key="3">
    <source>
        <dbReference type="Google" id="ProtNLM"/>
    </source>
</evidence>
<dbReference type="eggNOG" id="ENOG5032Z26">
    <property type="taxonomic scope" value="Bacteria"/>
</dbReference>
<keyword evidence="2" id="KW-1185">Reference proteome</keyword>